<dbReference type="InterPro" id="IPR029045">
    <property type="entry name" value="ClpP/crotonase-like_dom_sf"/>
</dbReference>
<keyword evidence="2" id="KW-0456">Lyase</keyword>
<dbReference type="EC" id="4.2.1.17" evidence="2"/>
<dbReference type="Pfam" id="PF00378">
    <property type="entry name" value="ECH_1"/>
    <property type="match status" value="1"/>
</dbReference>
<accession>Q01Y76</accession>
<evidence type="ECO:0000313" key="2">
    <source>
        <dbReference type="EMBL" id="ABJ85389.1"/>
    </source>
</evidence>
<dbReference type="OrthoDB" id="9771883at2"/>
<dbReference type="PANTHER" id="PTHR42964">
    <property type="entry name" value="ENOYL-COA HYDRATASE"/>
    <property type="match status" value="1"/>
</dbReference>
<proteinExistence type="inferred from homology"/>
<dbReference type="STRING" id="234267.Acid_4428"/>
<dbReference type="Gene3D" id="3.90.226.10">
    <property type="entry name" value="2-enoyl-CoA Hydratase, Chain A, domain 1"/>
    <property type="match status" value="1"/>
</dbReference>
<dbReference type="SUPFAM" id="SSF52096">
    <property type="entry name" value="ClpP/crotonase"/>
    <property type="match status" value="1"/>
</dbReference>
<dbReference type="HOGENOM" id="CLU_009834_7_3_0"/>
<dbReference type="eggNOG" id="COG1024">
    <property type="taxonomic scope" value="Bacteria"/>
</dbReference>
<protein>
    <submittedName>
        <fullName evidence="2">Short chain enoyl-CoA hydratase</fullName>
        <ecNumber evidence="2">4.2.1.17</ecNumber>
    </submittedName>
</protein>
<dbReference type="PANTHER" id="PTHR42964:SF1">
    <property type="entry name" value="POLYKETIDE BIOSYNTHESIS ENOYL-COA HYDRATASE PKSH-RELATED"/>
    <property type="match status" value="1"/>
</dbReference>
<dbReference type="CDD" id="cd06558">
    <property type="entry name" value="crotonase-like"/>
    <property type="match status" value="1"/>
</dbReference>
<reference evidence="2" key="1">
    <citation type="submission" date="2006-10" db="EMBL/GenBank/DDBJ databases">
        <title>Complete sequence of Solibacter usitatus Ellin6076.</title>
        <authorList>
            <consortium name="US DOE Joint Genome Institute"/>
            <person name="Copeland A."/>
            <person name="Lucas S."/>
            <person name="Lapidus A."/>
            <person name="Barry K."/>
            <person name="Detter J.C."/>
            <person name="Glavina del Rio T."/>
            <person name="Hammon N."/>
            <person name="Israni S."/>
            <person name="Dalin E."/>
            <person name="Tice H."/>
            <person name="Pitluck S."/>
            <person name="Thompson L.S."/>
            <person name="Brettin T."/>
            <person name="Bruce D."/>
            <person name="Han C."/>
            <person name="Tapia R."/>
            <person name="Gilna P."/>
            <person name="Schmutz J."/>
            <person name="Larimer F."/>
            <person name="Land M."/>
            <person name="Hauser L."/>
            <person name="Kyrpides N."/>
            <person name="Mikhailova N."/>
            <person name="Janssen P.H."/>
            <person name="Kuske C.R."/>
            <person name="Richardson P."/>
        </authorList>
    </citation>
    <scope>NUCLEOTIDE SEQUENCE</scope>
    <source>
        <strain evidence="2">Ellin6076</strain>
    </source>
</reference>
<evidence type="ECO:0000256" key="1">
    <source>
        <dbReference type="ARBA" id="ARBA00005254"/>
    </source>
</evidence>
<name>Q01Y76_SOLUE</name>
<comment type="similarity">
    <text evidence="1">Belongs to the enoyl-CoA hydratase/isomerase family.</text>
</comment>
<sequence length="256" mass="27388">MTDLLHSVREGRVLRLTLNRPEKRNALDAALCRALVDTLEAAEHEAAVGAILLAANGKAFCAGMDLSEIGQVGDTSEINKVHERLFTAGARLTKPIVAAVHGPAIGGGTGLVANCHIVVAGSEATFGLTEIRLGLWPFLIYRPVTAALGERRTLELALTGRVFGAAEAREMLLVHEVAGDPLARATEIAAAVAEFSPMAIRSGLQFVREVRDVDSARAVEVAQAVRNEVFAGADFKEGIRAFHEKRRPRWPSISKA</sequence>
<dbReference type="InterPro" id="IPR001753">
    <property type="entry name" value="Enoyl-CoA_hydra/iso"/>
</dbReference>
<dbReference type="KEGG" id="sus:Acid_4428"/>
<gene>
    <name evidence="2" type="ordered locus">Acid_4428</name>
</gene>
<organism evidence="2">
    <name type="scientific">Solibacter usitatus (strain Ellin6076)</name>
    <dbReference type="NCBI Taxonomy" id="234267"/>
    <lineage>
        <taxon>Bacteria</taxon>
        <taxon>Pseudomonadati</taxon>
        <taxon>Acidobacteriota</taxon>
        <taxon>Terriglobia</taxon>
        <taxon>Bryobacterales</taxon>
        <taxon>Solibacteraceae</taxon>
        <taxon>Candidatus Solibacter</taxon>
    </lineage>
</organism>
<dbReference type="InterPro" id="IPR051683">
    <property type="entry name" value="Enoyl-CoA_Hydratase/Isomerase"/>
</dbReference>
<dbReference type="EMBL" id="CP000473">
    <property type="protein sequence ID" value="ABJ85389.1"/>
    <property type="molecule type" value="Genomic_DNA"/>
</dbReference>
<dbReference type="AlphaFoldDB" id="Q01Y76"/>
<dbReference type="InParanoid" id="Q01Y76"/>
<dbReference type="GO" id="GO:0004300">
    <property type="term" value="F:enoyl-CoA hydratase activity"/>
    <property type="evidence" value="ECO:0007669"/>
    <property type="project" value="UniProtKB-EC"/>
</dbReference>